<dbReference type="SUPFAM" id="SSF55469">
    <property type="entry name" value="FMN-dependent nitroreductase-like"/>
    <property type="match status" value="1"/>
</dbReference>
<evidence type="ECO:0000256" key="2">
    <source>
        <dbReference type="ARBA" id="ARBA00023002"/>
    </source>
</evidence>
<dbReference type="AlphaFoldDB" id="A0A927U7J3"/>
<feature type="domain" description="Nitroreductase" evidence="3">
    <location>
        <begin position="155"/>
        <end position="204"/>
    </location>
</feature>
<sequence length="324" mass="37435">MISFIDMCKMLVDIYYRNADWRYEKKKILANSNDSYKYRKSRYKIERDIIILGHTLEKGLSHKSIKPKFGLDVAYRLRESLLLYMDKKPNLEILGNGVSILNQYIDVNLSLKVDKKEIPSKIEFNGDNNDGGAYETNSYELFSNSKKSFDEFAITRRSVRLFDQKSKKIDRKIVEKVVEVAKYSPSACNRQATRLFYTDNTDIIREVCKIQGGARGFGENAGAIIIVCADLRYYTVHERRLPMLDCGLFTMTLVYSLFANRIGSCILNGSFSKKQENLLKDIINIDDCYMVGCILVLNSIDDYDVIKIAKSERRPVKDFISWID</sequence>
<dbReference type="InterPro" id="IPR029479">
    <property type="entry name" value="Nitroreductase"/>
</dbReference>
<evidence type="ECO:0000313" key="5">
    <source>
        <dbReference type="Proteomes" id="UP000766246"/>
    </source>
</evidence>
<name>A0A927U7J3_9FIRM</name>
<dbReference type="GO" id="GO:0016491">
    <property type="term" value="F:oxidoreductase activity"/>
    <property type="evidence" value="ECO:0007669"/>
    <property type="project" value="UniProtKB-KW"/>
</dbReference>
<organism evidence="4 5">
    <name type="scientific">Pseudobutyrivibrio ruminis</name>
    <dbReference type="NCBI Taxonomy" id="46206"/>
    <lineage>
        <taxon>Bacteria</taxon>
        <taxon>Bacillati</taxon>
        <taxon>Bacillota</taxon>
        <taxon>Clostridia</taxon>
        <taxon>Lachnospirales</taxon>
        <taxon>Lachnospiraceae</taxon>
        <taxon>Pseudobutyrivibrio</taxon>
    </lineage>
</organism>
<dbReference type="EMBL" id="SVER01000004">
    <property type="protein sequence ID" value="MBE5918591.1"/>
    <property type="molecule type" value="Genomic_DNA"/>
</dbReference>
<dbReference type="Pfam" id="PF00881">
    <property type="entry name" value="Nitroreductase"/>
    <property type="match status" value="1"/>
</dbReference>
<dbReference type="Proteomes" id="UP000766246">
    <property type="component" value="Unassembled WGS sequence"/>
</dbReference>
<accession>A0A927U7J3</accession>
<dbReference type="InterPro" id="IPR000415">
    <property type="entry name" value="Nitroreductase-like"/>
</dbReference>
<comment type="similarity">
    <text evidence="1">Belongs to the nitroreductase family.</text>
</comment>
<comment type="caution">
    <text evidence="4">The sequence shown here is derived from an EMBL/GenBank/DDBJ whole genome shotgun (WGS) entry which is preliminary data.</text>
</comment>
<evidence type="ECO:0000259" key="3">
    <source>
        <dbReference type="Pfam" id="PF00881"/>
    </source>
</evidence>
<dbReference type="CDD" id="cd02062">
    <property type="entry name" value="Nitro_FMN_reductase"/>
    <property type="match status" value="1"/>
</dbReference>
<evidence type="ECO:0000256" key="1">
    <source>
        <dbReference type="ARBA" id="ARBA00007118"/>
    </source>
</evidence>
<proteinExistence type="inferred from homology"/>
<gene>
    <name evidence="4" type="ORF">E7272_01995</name>
</gene>
<keyword evidence="2" id="KW-0560">Oxidoreductase</keyword>
<evidence type="ECO:0000313" key="4">
    <source>
        <dbReference type="EMBL" id="MBE5918591.1"/>
    </source>
</evidence>
<dbReference type="PANTHER" id="PTHR43673">
    <property type="entry name" value="NAD(P)H NITROREDUCTASE YDGI-RELATED"/>
    <property type="match status" value="1"/>
</dbReference>
<reference evidence="4" key="1">
    <citation type="submission" date="2019-04" db="EMBL/GenBank/DDBJ databases">
        <title>Evolution of Biomass-Degrading Anaerobic Consortia Revealed by Metagenomics.</title>
        <authorList>
            <person name="Peng X."/>
        </authorList>
    </citation>
    <scope>NUCLEOTIDE SEQUENCE</scope>
    <source>
        <strain evidence="4">SIG311</strain>
    </source>
</reference>
<dbReference type="Gene3D" id="3.40.109.10">
    <property type="entry name" value="NADH Oxidase"/>
    <property type="match status" value="1"/>
</dbReference>
<protein>
    <recommendedName>
        <fullName evidence="3">Nitroreductase domain-containing protein</fullName>
    </recommendedName>
</protein>
<dbReference type="PANTHER" id="PTHR43673:SF10">
    <property type="entry name" value="NADH DEHYDROGENASE_NAD(P)H NITROREDUCTASE XCC3605-RELATED"/>
    <property type="match status" value="1"/>
</dbReference>